<dbReference type="OrthoDB" id="272552at2"/>
<protein>
    <submittedName>
        <fullName evidence="1">Uncharacterized protein</fullName>
    </submittedName>
</protein>
<sequence>MDKVLATKVIDNARFYMSGDNCQPFRYRFNITTQTFHIDYLADQARHALVYDDSTITISLGMLLEYLKISLQHHSFDIELSFNFNGFSVFKNQTSVCKVKLTKYKNQKDHSDLYSSLLNRITNRGIYQSGSFDDIDINQINQNLTYSQCKLLQDASNKTLDFFASCDCAVWLSKRLGLDIMNSVSFIKNPVTGLPWRNLGLSAPEVFPIKLIQLHHSFYDLFKAIGASLMMKIGQRKLWNSAKSALIFTYNDNLNTEQKTIAGMEMAECMLQLTQKGYAFQPSTLSAEMLNVSVKSENNLINSTAMKHTFLIAESKIQRETLGIVQAEVQWILRVGKPTNIMNEKSKTNRLTVSKTLSFDE</sequence>
<dbReference type="AlphaFoldDB" id="K6ZTH6"/>
<accession>K6ZTH6</accession>
<dbReference type="RefSeq" id="WP_007641077.1">
    <property type="nucleotide sequence ID" value="NC_020514.1"/>
</dbReference>
<dbReference type="HOGENOM" id="CLU_766932_0_0_6"/>
<dbReference type="KEGG" id="gps:C427_4168"/>
<organism evidence="1 2">
    <name type="scientific">Paraglaciecola psychrophila 170</name>
    <dbReference type="NCBI Taxonomy" id="1129794"/>
    <lineage>
        <taxon>Bacteria</taxon>
        <taxon>Pseudomonadati</taxon>
        <taxon>Pseudomonadota</taxon>
        <taxon>Gammaproteobacteria</taxon>
        <taxon>Alteromonadales</taxon>
        <taxon>Alteromonadaceae</taxon>
        <taxon>Paraglaciecola</taxon>
    </lineage>
</organism>
<dbReference type="EMBL" id="CP003837">
    <property type="protein sequence ID" value="AGH46273.1"/>
    <property type="molecule type" value="Genomic_DNA"/>
</dbReference>
<dbReference type="Gene3D" id="3.40.109.10">
    <property type="entry name" value="NADH Oxidase"/>
    <property type="match status" value="1"/>
</dbReference>
<dbReference type="STRING" id="1129794.C427_4168"/>
<gene>
    <name evidence="1" type="ORF">C427_4168</name>
</gene>
<dbReference type="GO" id="GO:0016491">
    <property type="term" value="F:oxidoreductase activity"/>
    <property type="evidence" value="ECO:0007669"/>
    <property type="project" value="InterPro"/>
</dbReference>
<reference evidence="1 2" key="1">
    <citation type="journal article" date="2013" name="Genome Announc.">
        <title>Complete Genome Sequence of Glaciecola psychrophila Strain 170T.</title>
        <authorList>
            <person name="Yin J."/>
            <person name="Chen J."/>
            <person name="Liu G."/>
            <person name="Yu Y."/>
            <person name="Song L."/>
            <person name="Wang X."/>
            <person name="Qu X."/>
        </authorList>
    </citation>
    <scope>NUCLEOTIDE SEQUENCE [LARGE SCALE GENOMIC DNA]</scope>
    <source>
        <strain evidence="1 2">170</strain>
    </source>
</reference>
<dbReference type="PATRIC" id="fig|1129794.4.peg.4150"/>
<keyword evidence="2" id="KW-1185">Reference proteome</keyword>
<proteinExistence type="predicted"/>
<dbReference type="InterPro" id="IPR000415">
    <property type="entry name" value="Nitroreductase-like"/>
</dbReference>
<evidence type="ECO:0000313" key="1">
    <source>
        <dbReference type="EMBL" id="AGH46273.1"/>
    </source>
</evidence>
<dbReference type="Proteomes" id="UP000011864">
    <property type="component" value="Chromosome"/>
</dbReference>
<evidence type="ECO:0000313" key="2">
    <source>
        <dbReference type="Proteomes" id="UP000011864"/>
    </source>
</evidence>
<name>K6ZTH6_9ALTE</name>